<evidence type="ECO:0000313" key="1">
    <source>
        <dbReference type="EMBL" id="BAS27315.1"/>
    </source>
</evidence>
<dbReference type="OrthoDB" id="9776650at2"/>
<keyword evidence="2" id="KW-1185">Reference proteome</keyword>
<protein>
    <submittedName>
        <fullName evidence="1">CRISPR-associated protein Cas2</fullName>
    </submittedName>
</protein>
<dbReference type="STRING" id="1555112.LIP_1466"/>
<proteinExistence type="predicted"/>
<sequence length="91" mass="10056">MTVLILESVSPGLRGEITRWLLELKPGVFVGTLSAMVRDLLWEKVCNEAADGGCVLVHRAANEQGFAIRMEGRTSKVVEDFEGLLLMRVPE</sequence>
<organism evidence="1 2">
    <name type="scientific">Limnochorda pilosa</name>
    <dbReference type="NCBI Taxonomy" id="1555112"/>
    <lineage>
        <taxon>Bacteria</taxon>
        <taxon>Bacillati</taxon>
        <taxon>Bacillota</taxon>
        <taxon>Limnochordia</taxon>
        <taxon>Limnochordales</taxon>
        <taxon>Limnochordaceae</taxon>
        <taxon>Limnochorda</taxon>
    </lineage>
</organism>
<reference evidence="2" key="2">
    <citation type="journal article" date="2016" name="Int. J. Syst. Evol. Microbiol.">
        <title>Complete genome sequence and cell structure of Limnochorda pilosa, a Gram-negative spore-former within the phylum Firmicutes.</title>
        <authorList>
            <person name="Watanabe M."/>
            <person name="Kojima H."/>
            <person name="Fukui M."/>
        </authorList>
    </citation>
    <scope>NUCLEOTIDE SEQUENCE [LARGE SCALE GENOMIC DNA]</scope>
    <source>
        <strain evidence="2">HC45</strain>
    </source>
</reference>
<reference evidence="2" key="1">
    <citation type="submission" date="2015-07" db="EMBL/GenBank/DDBJ databases">
        <title>Complete genome sequence and phylogenetic analysis of Limnochorda pilosa.</title>
        <authorList>
            <person name="Watanabe M."/>
            <person name="Kojima H."/>
            <person name="Fukui M."/>
        </authorList>
    </citation>
    <scope>NUCLEOTIDE SEQUENCE [LARGE SCALE GENOMIC DNA]</scope>
    <source>
        <strain evidence="2">HC45</strain>
    </source>
</reference>
<dbReference type="CDD" id="cd09755">
    <property type="entry name" value="Cas2_I-E"/>
    <property type="match status" value="1"/>
</dbReference>
<dbReference type="EMBL" id="AP014924">
    <property type="protein sequence ID" value="BAS27315.1"/>
    <property type="molecule type" value="Genomic_DNA"/>
</dbReference>
<gene>
    <name evidence="1" type="ORF">LIP_1466</name>
</gene>
<dbReference type="KEGG" id="lpil:LIP_1466"/>
<dbReference type="Proteomes" id="UP000065807">
    <property type="component" value="Chromosome"/>
</dbReference>
<name>A0A0K2SJP5_LIMPI</name>
<dbReference type="NCBIfam" id="TIGR01873">
    <property type="entry name" value="cas_CT1978"/>
    <property type="match status" value="1"/>
</dbReference>
<accession>A0A0K2SJP5</accession>
<dbReference type="Pfam" id="PF09707">
    <property type="entry name" value="Cas_Cas2CT1978"/>
    <property type="match status" value="1"/>
</dbReference>
<evidence type="ECO:0000313" key="2">
    <source>
        <dbReference type="Proteomes" id="UP000065807"/>
    </source>
</evidence>
<dbReference type="Gene3D" id="3.30.70.240">
    <property type="match status" value="1"/>
</dbReference>
<dbReference type="AlphaFoldDB" id="A0A0K2SJP5"/>
<dbReference type="InterPro" id="IPR010152">
    <property type="entry name" value="CRISPR-assoc_prot_Cas2_sub"/>
</dbReference>